<reference evidence="2 3" key="1">
    <citation type="submission" date="2018-06" db="EMBL/GenBank/DDBJ databases">
        <title>Genomic Encyclopedia of Type Strains, Phase IV (KMG-IV): sequencing the most valuable type-strain genomes for metagenomic binning, comparative biology and taxonomic classification.</title>
        <authorList>
            <person name="Goeker M."/>
        </authorList>
    </citation>
    <scope>NUCLEOTIDE SEQUENCE [LARGE SCALE GENOMIC DNA]</scope>
    <source>
        <strain evidence="2 3">DSM 45521</strain>
    </source>
</reference>
<dbReference type="Pfam" id="PF12697">
    <property type="entry name" value="Abhydrolase_6"/>
    <property type="match status" value="1"/>
</dbReference>
<name>A0A318RY29_WILLI</name>
<proteinExistence type="predicted"/>
<keyword evidence="2" id="KW-0575">Peroxidase</keyword>
<dbReference type="GO" id="GO:0004601">
    <property type="term" value="F:peroxidase activity"/>
    <property type="evidence" value="ECO:0007669"/>
    <property type="project" value="UniProtKB-KW"/>
</dbReference>
<dbReference type="Gene3D" id="3.40.50.1820">
    <property type="entry name" value="alpha/beta hydrolase"/>
    <property type="match status" value="1"/>
</dbReference>
<dbReference type="GO" id="GO:0016020">
    <property type="term" value="C:membrane"/>
    <property type="evidence" value="ECO:0007669"/>
    <property type="project" value="TreeGrafter"/>
</dbReference>
<accession>A0A318RY29</accession>
<dbReference type="OrthoDB" id="5422338at2"/>
<dbReference type="InterPro" id="IPR050266">
    <property type="entry name" value="AB_hydrolase_sf"/>
</dbReference>
<dbReference type="Proteomes" id="UP000247591">
    <property type="component" value="Unassembled WGS sequence"/>
</dbReference>
<dbReference type="EMBL" id="QJSP01000011">
    <property type="protein sequence ID" value="PYE15095.1"/>
    <property type="molecule type" value="Genomic_DNA"/>
</dbReference>
<keyword evidence="3" id="KW-1185">Reference proteome</keyword>
<evidence type="ECO:0000313" key="3">
    <source>
        <dbReference type="Proteomes" id="UP000247591"/>
    </source>
</evidence>
<protein>
    <submittedName>
        <fullName evidence="2">Non-heme chloroperoxidase</fullName>
    </submittedName>
</protein>
<sequence>MAGGRPLLRTPDTLGRRLFVDRPDGATIAVGAYGRHDGDVVVLVHGFAVNAKYWYPQINGLADTHRVIVYDQRGHGRSTLGAGPTTSDDLGHDLEAVLAATLEEGDKAVIVGHSMGGMTVMSWAAQYSGSAERYANAIMLAGTACTAPVTKAPIRLAEPATILRRIEYETAWLGFNAIHRPGGDLMMRSGLSVARTLFPGISRRQLRMLDSILRETSWRTREKVGRALEDLDVGSGLDNMPVPVAVVVGDRDRLTPPRLADPLVEGLRAAGWLERYEKWRGATHLLNWEQPHRFNNIVRALGSARLSP</sequence>
<dbReference type="PANTHER" id="PTHR43798:SF33">
    <property type="entry name" value="HYDROLASE, PUTATIVE (AFU_ORTHOLOGUE AFUA_2G14860)-RELATED"/>
    <property type="match status" value="1"/>
</dbReference>
<dbReference type="InterPro" id="IPR029058">
    <property type="entry name" value="AB_hydrolase_fold"/>
</dbReference>
<dbReference type="RefSeq" id="WP_110471099.1">
    <property type="nucleotide sequence ID" value="NZ_QJSP01000011.1"/>
</dbReference>
<comment type="caution">
    <text evidence="2">The sequence shown here is derived from an EMBL/GenBank/DDBJ whole genome shotgun (WGS) entry which is preliminary data.</text>
</comment>
<dbReference type="PANTHER" id="PTHR43798">
    <property type="entry name" value="MONOACYLGLYCEROL LIPASE"/>
    <property type="match status" value="1"/>
</dbReference>
<feature type="domain" description="AB hydrolase-1" evidence="1">
    <location>
        <begin position="41"/>
        <end position="295"/>
    </location>
</feature>
<gene>
    <name evidence="2" type="ORF">DFR67_111171</name>
</gene>
<keyword evidence="2" id="KW-0560">Oxidoreductase</keyword>
<dbReference type="AlphaFoldDB" id="A0A318RY29"/>
<dbReference type="InterPro" id="IPR000073">
    <property type="entry name" value="AB_hydrolase_1"/>
</dbReference>
<dbReference type="SUPFAM" id="SSF53474">
    <property type="entry name" value="alpha/beta-Hydrolases"/>
    <property type="match status" value="1"/>
</dbReference>
<organism evidence="2 3">
    <name type="scientific">Williamsia limnetica</name>
    <dbReference type="NCBI Taxonomy" id="882452"/>
    <lineage>
        <taxon>Bacteria</taxon>
        <taxon>Bacillati</taxon>
        <taxon>Actinomycetota</taxon>
        <taxon>Actinomycetes</taxon>
        <taxon>Mycobacteriales</taxon>
        <taxon>Nocardiaceae</taxon>
        <taxon>Williamsia</taxon>
    </lineage>
</organism>
<evidence type="ECO:0000313" key="2">
    <source>
        <dbReference type="EMBL" id="PYE15095.1"/>
    </source>
</evidence>
<evidence type="ECO:0000259" key="1">
    <source>
        <dbReference type="Pfam" id="PF12697"/>
    </source>
</evidence>